<organism evidence="3 4">
    <name type="scientific">Noviherbaspirillum cavernae</name>
    <dbReference type="NCBI Taxonomy" id="2320862"/>
    <lineage>
        <taxon>Bacteria</taxon>
        <taxon>Pseudomonadati</taxon>
        <taxon>Pseudomonadota</taxon>
        <taxon>Betaproteobacteria</taxon>
        <taxon>Burkholderiales</taxon>
        <taxon>Oxalobacteraceae</taxon>
        <taxon>Noviherbaspirillum</taxon>
    </lineage>
</organism>
<proteinExistence type="predicted"/>
<dbReference type="InterPro" id="IPR026634">
    <property type="entry name" value="TPST-like"/>
</dbReference>
<evidence type="ECO:0000256" key="2">
    <source>
        <dbReference type="PROSITE-ProRule" id="PRU00339"/>
    </source>
</evidence>
<dbReference type="AlphaFoldDB" id="A0A418X4J3"/>
<keyword evidence="2" id="KW-0802">TPR repeat</keyword>
<dbReference type="OrthoDB" id="9815894at2"/>
<dbReference type="InterPro" id="IPR019734">
    <property type="entry name" value="TPR_rpt"/>
</dbReference>
<keyword evidence="4" id="KW-1185">Reference proteome</keyword>
<evidence type="ECO:0000313" key="4">
    <source>
        <dbReference type="Proteomes" id="UP000285190"/>
    </source>
</evidence>
<name>A0A418X4J3_9BURK</name>
<dbReference type="Pfam" id="PF13181">
    <property type="entry name" value="TPR_8"/>
    <property type="match status" value="1"/>
</dbReference>
<gene>
    <name evidence="3" type="ORF">D3870_16585</name>
</gene>
<feature type="repeat" description="TPR" evidence="2">
    <location>
        <begin position="113"/>
        <end position="146"/>
    </location>
</feature>
<comment type="caution">
    <text evidence="3">The sequence shown here is derived from an EMBL/GenBank/DDBJ whole genome shotgun (WGS) entry which is preliminary data.</text>
</comment>
<dbReference type="InterPro" id="IPR011990">
    <property type="entry name" value="TPR-like_helical_dom_sf"/>
</dbReference>
<dbReference type="Pfam" id="PF13469">
    <property type="entry name" value="Sulfotransfer_3"/>
    <property type="match status" value="1"/>
</dbReference>
<dbReference type="PANTHER" id="PTHR12788">
    <property type="entry name" value="PROTEIN-TYROSINE SULFOTRANSFERASE 2"/>
    <property type="match status" value="1"/>
</dbReference>
<dbReference type="RefSeq" id="WP_119740815.1">
    <property type="nucleotide sequence ID" value="NZ_QYUN01000002.1"/>
</dbReference>
<dbReference type="Gene3D" id="1.25.40.10">
    <property type="entry name" value="Tetratricopeptide repeat domain"/>
    <property type="match status" value="3"/>
</dbReference>
<dbReference type="SMART" id="SM00028">
    <property type="entry name" value="TPR"/>
    <property type="match status" value="6"/>
</dbReference>
<evidence type="ECO:0000256" key="1">
    <source>
        <dbReference type="ARBA" id="ARBA00022679"/>
    </source>
</evidence>
<dbReference type="PANTHER" id="PTHR12788:SF10">
    <property type="entry name" value="PROTEIN-TYROSINE SULFOTRANSFERASE"/>
    <property type="match status" value="1"/>
</dbReference>
<protein>
    <submittedName>
        <fullName evidence="3">Tetratricopeptide repeat protein</fullName>
    </submittedName>
</protein>
<sequence>MTTRQPSGMTVPQAMREAARLDAAGESAAAEALYRQLLAAAPDCHPAYHALALLACRFGRLPLAADLTARAIALDGTVGIYHRDFGEMCRRLGRLDDAAAAGRRAAQLLPDNVDAHYNLALALADGKHYAEAAAGYRRALALGPEHGPAWNNLGSALDLMGDKAAAEDAYAKAVALNPRHAEAQNNLGALYSGQGRLEDACECFNAAIAARHGFAEAHFNLSTLKTYSVSDPHYIMLETLADVAESLPLEARIRFHFALGKAHEDVGDHDRAFAAYARGNRLQAGLHPYDEAWADALCVSIKATFDRRFFEQRPRIEAGDSKGRTPVFILGMPRSGTSLIEQIFASHPDLFGAGELKDLSDVIHQVPQAVAGQPFTAWCANLSAQEFAALGEAYRERVWRLAPDKAFITDKMPGNFFLIGMIHQMLPNAKIIHAMRDPMDSCFSCYSRLFSDRMDFAYDLRTLGRYYLRYMDLMRHWHAVLPAGTILDLHYEQMVADMEGQSRRMLEFVGLPWNESCLDFHKNKRHVKTASVAQVRKPIYQTSVARWKRFGAHLAPLLELVRD</sequence>
<dbReference type="InterPro" id="IPR027417">
    <property type="entry name" value="P-loop_NTPase"/>
</dbReference>
<evidence type="ECO:0000313" key="3">
    <source>
        <dbReference type="EMBL" id="RJG07398.1"/>
    </source>
</evidence>
<feature type="repeat" description="TPR" evidence="2">
    <location>
        <begin position="147"/>
        <end position="180"/>
    </location>
</feature>
<dbReference type="Pfam" id="PF00515">
    <property type="entry name" value="TPR_1"/>
    <property type="match status" value="1"/>
</dbReference>
<dbReference type="SUPFAM" id="SSF52540">
    <property type="entry name" value="P-loop containing nucleoside triphosphate hydrolases"/>
    <property type="match status" value="1"/>
</dbReference>
<dbReference type="SUPFAM" id="SSF48452">
    <property type="entry name" value="TPR-like"/>
    <property type="match status" value="2"/>
</dbReference>
<dbReference type="Gene3D" id="3.40.50.300">
    <property type="entry name" value="P-loop containing nucleotide triphosphate hydrolases"/>
    <property type="match status" value="1"/>
</dbReference>
<reference evidence="3 4" key="1">
    <citation type="submission" date="2018-09" db="EMBL/GenBank/DDBJ databases">
        <authorList>
            <person name="Zhu H."/>
        </authorList>
    </citation>
    <scope>NUCLEOTIDE SEQUENCE [LARGE SCALE GENOMIC DNA]</scope>
    <source>
        <strain evidence="3 4">K2R10-39</strain>
    </source>
</reference>
<dbReference type="GO" id="GO:0008476">
    <property type="term" value="F:protein-tyrosine sulfotransferase activity"/>
    <property type="evidence" value="ECO:0007669"/>
    <property type="project" value="InterPro"/>
</dbReference>
<accession>A0A418X4J3</accession>
<dbReference type="Pfam" id="PF13414">
    <property type="entry name" value="TPR_11"/>
    <property type="match status" value="1"/>
</dbReference>
<dbReference type="EMBL" id="QYUN01000002">
    <property type="protein sequence ID" value="RJG07398.1"/>
    <property type="molecule type" value="Genomic_DNA"/>
</dbReference>
<dbReference type="Proteomes" id="UP000285190">
    <property type="component" value="Unassembled WGS sequence"/>
</dbReference>
<keyword evidence="1" id="KW-0808">Transferase</keyword>
<dbReference type="PROSITE" id="PS50005">
    <property type="entry name" value="TPR"/>
    <property type="match status" value="2"/>
</dbReference>